<organism evidence="2 3">
    <name type="scientific">Desulfobacter postgatei 2ac9</name>
    <dbReference type="NCBI Taxonomy" id="879212"/>
    <lineage>
        <taxon>Bacteria</taxon>
        <taxon>Pseudomonadati</taxon>
        <taxon>Thermodesulfobacteriota</taxon>
        <taxon>Desulfobacteria</taxon>
        <taxon>Desulfobacterales</taxon>
        <taxon>Desulfobacteraceae</taxon>
        <taxon>Desulfobacter</taxon>
    </lineage>
</organism>
<proteinExistence type="predicted"/>
<dbReference type="AlphaFoldDB" id="I5B757"/>
<keyword evidence="1" id="KW-0812">Transmembrane</keyword>
<reference evidence="2 3" key="1">
    <citation type="submission" date="2011-09" db="EMBL/GenBank/DDBJ databases">
        <authorList>
            <consortium name="US DOE Joint Genome Institute (JGI-PGF)"/>
            <person name="Lucas S."/>
            <person name="Han J."/>
            <person name="Lapidus A."/>
            <person name="Cheng J.-F."/>
            <person name="Goodwin L."/>
            <person name="Pitluck S."/>
            <person name="Peters L."/>
            <person name="Land M.L."/>
            <person name="Hauser L."/>
            <person name="Orellana R."/>
            <person name="Lovley D."/>
            <person name="Woyke T.J."/>
        </authorList>
    </citation>
    <scope>NUCLEOTIDE SEQUENCE [LARGE SCALE GENOMIC DNA]</scope>
    <source>
        <strain evidence="2 3">2ac9</strain>
    </source>
</reference>
<name>I5B757_9BACT</name>
<keyword evidence="1" id="KW-1133">Transmembrane helix</keyword>
<evidence type="ECO:0000313" key="2">
    <source>
        <dbReference type="EMBL" id="EIM65320.1"/>
    </source>
</evidence>
<evidence type="ECO:0000313" key="3">
    <source>
        <dbReference type="Proteomes" id="UP000005778"/>
    </source>
</evidence>
<keyword evidence="1" id="KW-0472">Membrane</keyword>
<dbReference type="Proteomes" id="UP000005778">
    <property type="component" value="Chromosome"/>
</dbReference>
<feature type="transmembrane region" description="Helical" evidence="1">
    <location>
        <begin position="73"/>
        <end position="90"/>
    </location>
</feature>
<evidence type="ECO:0000256" key="1">
    <source>
        <dbReference type="SAM" id="Phobius"/>
    </source>
</evidence>
<dbReference type="EMBL" id="CM001488">
    <property type="protein sequence ID" value="EIM65320.1"/>
    <property type="molecule type" value="Genomic_DNA"/>
</dbReference>
<keyword evidence="3" id="KW-1185">Reference proteome</keyword>
<sequence length="168" mass="19330">MKTGRNVHVPKTDQMKRNYRRYIGVQDYQPTVDESLDFEETNQSGEDLSSIDTLKKRPIDPGEKIRDHFSNNWLVWVLCALSAGIVYLVFDSKVAFTRYETILTTQSEKLTDIKSTENDLAKNDHLQDLKIQENKMLLDHMKKDISDTKTMVYELSISQQNAAADPGD</sequence>
<dbReference type="RefSeq" id="WP_004075391.1">
    <property type="nucleotide sequence ID" value="NZ_CM001488.1"/>
</dbReference>
<dbReference type="HOGENOM" id="CLU_1583858_0_0_7"/>
<protein>
    <submittedName>
        <fullName evidence="2">Uncharacterized protein</fullName>
    </submittedName>
</protein>
<gene>
    <name evidence="2" type="ORF">DespoDRAFT_03564</name>
</gene>
<reference evidence="2 3" key="2">
    <citation type="submission" date="2012-02" db="EMBL/GenBank/DDBJ databases">
        <title>Improved High-Quality Draft sequence of Desulfobacter postgatei 2ac9.</title>
        <authorList>
            <consortium name="US DOE Joint Genome Institute"/>
            <person name="Lucas S."/>
            <person name="Han J."/>
            <person name="Lapidus A."/>
            <person name="Cheng J.-F."/>
            <person name="Goodwin L."/>
            <person name="Pitluck S."/>
            <person name="Peters L."/>
            <person name="Ovchinnikova G."/>
            <person name="Held B."/>
            <person name="Detter J.C."/>
            <person name="Han C."/>
            <person name="Tapia R."/>
            <person name="Land M."/>
            <person name="Hauser L."/>
            <person name="Kyrpides N."/>
            <person name="Ivanova N."/>
            <person name="Pagani I."/>
            <person name="Orellana R."/>
            <person name="Lovley D."/>
            <person name="Woyke T."/>
        </authorList>
    </citation>
    <scope>NUCLEOTIDE SEQUENCE [LARGE SCALE GENOMIC DNA]</scope>
    <source>
        <strain evidence="2 3">2ac9</strain>
    </source>
</reference>
<accession>I5B757</accession>